<keyword evidence="3" id="KW-1185">Reference proteome</keyword>
<reference evidence="3" key="1">
    <citation type="journal article" date="2019" name="Int. J. Syst. Evol. Microbiol.">
        <title>The Global Catalogue of Microorganisms (GCM) 10K type strain sequencing project: providing services to taxonomists for standard genome sequencing and annotation.</title>
        <authorList>
            <consortium name="The Broad Institute Genomics Platform"/>
            <consortium name="The Broad Institute Genome Sequencing Center for Infectious Disease"/>
            <person name="Wu L."/>
            <person name="Ma J."/>
        </authorList>
    </citation>
    <scope>NUCLEOTIDE SEQUENCE [LARGE SCALE GENOMIC DNA]</scope>
    <source>
        <strain evidence="3">JCM 4866</strain>
    </source>
</reference>
<organism evidence="2 3">
    <name type="scientific">Streptomyces lomondensis</name>
    <dbReference type="NCBI Taxonomy" id="68229"/>
    <lineage>
        <taxon>Bacteria</taxon>
        <taxon>Bacillati</taxon>
        <taxon>Actinomycetota</taxon>
        <taxon>Actinomycetes</taxon>
        <taxon>Kitasatosporales</taxon>
        <taxon>Streptomycetaceae</taxon>
        <taxon>Streptomyces</taxon>
    </lineage>
</organism>
<protein>
    <submittedName>
        <fullName evidence="2">Uncharacterized protein</fullName>
    </submittedName>
</protein>
<sequence length="69" mass="7239">MRPPSGGFPRHSHDEYVRSGAPRLAELADEAGMSRGASDPDVHPRHRYPALRLAPVGPVGRGAATAAQG</sequence>
<gene>
    <name evidence="2" type="ORF">GCM10010383_65060</name>
</gene>
<proteinExistence type="predicted"/>
<dbReference type="EMBL" id="BMWC01000012">
    <property type="protein sequence ID" value="GGX25714.1"/>
    <property type="molecule type" value="Genomic_DNA"/>
</dbReference>
<evidence type="ECO:0000256" key="1">
    <source>
        <dbReference type="SAM" id="MobiDB-lite"/>
    </source>
</evidence>
<evidence type="ECO:0000313" key="3">
    <source>
        <dbReference type="Proteomes" id="UP000617743"/>
    </source>
</evidence>
<feature type="region of interest" description="Disordered" evidence="1">
    <location>
        <begin position="1"/>
        <end position="69"/>
    </location>
</feature>
<accession>A0ABQ2XN49</accession>
<dbReference type="Proteomes" id="UP000617743">
    <property type="component" value="Unassembled WGS sequence"/>
</dbReference>
<comment type="caution">
    <text evidence="2">The sequence shown here is derived from an EMBL/GenBank/DDBJ whole genome shotgun (WGS) entry which is preliminary data.</text>
</comment>
<evidence type="ECO:0000313" key="2">
    <source>
        <dbReference type="EMBL" id="GGX25714.1"/>
    </source>
</evidence>
<name>A0ABQ2XN49_9ACTN</name>